<dbReference type="EMBL" id="AJWZ01010906">
    <property type="protein sequence ID" value="EKC47128.1"/>
    <property type="molecule type" value="Genomic_DNA"/>
</dbReference>
<organism evidence="2">
    <name type="scientific">human gut metagenome</name>
    <dbReference type="NCBI Taxonomy" id="408170"/>
    <lineage>
        <taxon>unclassified sequences</taxon>
        <taxon>metagenomes</taxon>
        <taxon>organismal metagenomes</taxon>
    </lineage>
</organism>
<evidence type="ECO:0000313" key="1">
    <source>
        <dbReference type="EMBL" id="EKC47128.1"/>
    </source>
</evidence>
<proteinExistence type="predicted"/>
<sequence>MLVKELQDEIVTVVFSELLRAQKEHGETFNSMPEAFSVIWEEVEEVKEDMQRVITKANDIWLANRRDDVEAFQVYADKMATAASLLACEAVQVAAMCIKAQKGGAAWSKGKIG</sequence>
<evidence type="ECO:0000313" key="2">
    <source>
        <dbReference type="EMBL" id="EKC69727.1"/>
    </source>
</evidence>
<protein>
    <submittedName>
        <fullName evidence="2">Uncharacterized protein</fullName>
    </submittedName>
</protein>
<gene>
    <name evidence="2" type="ORF">LEA_08140</name>
    <name evidence="1" type="ORF">OBE_15869</name>
</gene>
<reference evidence="2" key="1">
    <citation type="journal article" date="2013" name="Environ. Microbiol.">
        <title>Microbiota from the distal guts of lean and obese adolescents exhibit partial functional redundancy besides clear differences in community structure.</title>
        <authorList>
            <person name="Ferrer M."/>
            <person name="Ruiz A."/>
            <person name="Lanza F."/>
            <person name="Haange S.B."/>
            <person name="Oberbach A."/>
            <person name="Till H."/>
            <person name="Bargiela R."/>
            <person name="Campoy C."/>
            <person name="Segura M.T."/>
            <person name="Richter M."/>
            <person name="von Bergen M."/>
            <person name="Seifert J."/>
            <person name="Suarez A."/>
        </authorList>
    </citation>
    <scope>NUCLEOTIDE SEQUENCE</scope>
</reference>
<dbReference type="AlphaFoldDB" id="K1T966"/>
<comment type="caution">
    <text evidence="2">The sequence shown here is derived from an EMBL/GenBank/DDBJ whole genome shotgun (WGS) entry which is preliminary data.</text>
</comment>
<name>K1T966_9ZZZZ</name>
<dbReference type="EMBL" id="AJWY01005398">
    <property type="protein sequence ID" value="EKC69727.1"/>
    <property type="molecule type" value="Genomic_DNA"/>
</dbReference>
<accession>K1T966</accession>